<dbReference type="InterPro" id="IPR036259">
    <property type="entry name" value="MFS_trans_sf"/>
</dbReference>
<dbReference type="AlphaFoldDB" id="Q16TG3"/>
<comment type="subcellular location">
    <subcellularLocation>
        <location evidence="1">Membrane</location>
        <topology evidence="1">Multi-pass membrane protein</topology>
    </subcellularLocation>
</comment>
<reference evidence="7" key="2">
    <citation type="journal article" date="2007" name="Science">
        <title>Genome sequence of Aedes aegypti, a major arbovirus vector.</title>
        <authorList>
            <person name="Nene V."/>
            <person name="Wortman J.R."/>
            <person name="Lawson D."/>
            <person name="Haas B."/>
            <person name="Kodira C."/>
            <person name="Tu Z.J."/>
            <person name="Loftus B."/>
            <person name="Xi Z."/>
            <person name="Megy K."/>
            <person name="Grabherr M."/>
            <person name="Ren Q."/>
            <person name="Zdobnov E.M."/>
            <person name="Lobo N.F."/>
            <person name="Campbell K.S."/>
            <person name="Brown S.E."/>
            <person name="Bonaldo M.F."/>
            <person name="Zhu J."/>
            <person name="Sinkins S.P."/>
            <person name="Hogenkamp D.G."/>
            <person name="Amedeo P."/>
            <person name="Arensburger P."/>
            <person name="Atkinson P.W."/>
            <person name="Bidwell S."/>
            <person name="Biedler J."/>
            <person name="Birney E."/>
            <person name="Bruggner R.V."/>
            <person name="Costas J."/>
            <person name="Coy M.R."/>
            <person name="Crabtree J."/>
            <person name="Crawford M."/>
            <person name="Debruyn B."/>
            <person name="Decaprio D."/>
            <person name="Eiglmeier K."/>
            <person name="Eisenstadt E."/>
            <person name="El-Dorry H."/>
            <person name="Gelbart W.M."/>
            <person name="Gomes S.L."/>
            <person name="Hammond M."/>
            <person name="Hannick L.I."/>
            <person name="Hogan J.R."/>
            <person name="Holmes M.H."/>
            <person name="Jaffe D."/>
            <person name="Johnston J.S."/>
            <person name="Kennedy R.C."/>
            <person name="Koo H."/>
            <person name="Kravitz S."/>
            <person name="Kriventseva E.V."/>
            <person name="Kulp D."/>
            <person name="Labutti K."/>
            <person name="Lee E."/>
            <person name="Li S."/>
            <person name="Lovin D.D."/>
            <person name="Mao C."/>
            <person name="Mauceli E."/>
            <person name="Menck C.F."/>
            <person name="Miller J.R."/>
            <person name="Montgomery P."/>
            <person name="Mori A."/>
            <person name="Nascimento A.L."/>
            <person name="Naveira H.F."/>
            <person name="Nusbaum C."/>
            <person name="O'leary S."/>
            <person name="Orvis J."/>
            <person name="Pertea M."/>
            <person name="Quesneville H."/>
            <person name="Reidenbach K.R."/>
            <person name="Rogers Y.H."/>
            <person name="Roth C.W."/>
            <person name="Schneider J.R."/>
            <person name="Schatz M."/>
            <person name="Shumway M."/>
            <person name="Stanke M."/>
            <person name="Stinson E.O."/>
            <person name="Tubio J.M."/>
            <person name="Vanzee J.P."/>
            <person name="Verjovski-Almeida S."/>
            <person name="Werner D."/>
            <person name="White O."/>
            <person name="Wyder S."/>
            <person name="Zeng Q."/>
            <person name="Zhao Q."/>
            <person name="Zhao Y."/>
            <person name="Hill C.A."/>
            <person name="Raikhel A.S."/>
            <person name="Soares M.B."/>
            <person name="Knudson D.L."/>
            <person name="Lee N.H."/>
            <person name="Galagan J."/>
            <person name="Salzberg S.L."/>
            <person name="Paulsen I.T."/>
            <person name="Dimopoulos G."/>
            <person name="Collins F.H."/>
            <person name="Birren B."/>
            <person name="Fraser-Liggett C.M."/>
            <person name="Severson D.W."/>
        </authorList>
    </citation>
    <scope>NUCLEOTIDE SEQUENCE [LARGE SCALE GENOMIC DNA]</scope>
    <source>
        <strain evidence="7">Liverpool</strain>
    </source>
</reference>
<dbReference type="VEuPathDB" id="VectorBase:AAEL021114"/>
<dbReference type="eggNOG" id="KOG2816">
    <property type="taxonomic scope" value="Eukaryota"/>
</dbReference>
<protein>
    <submittedName>
        <fullName evidence="7">AAEL010255-PA</fullName>
    </submittedName>
</protein>
<dbReference type="PANTHER" id="PTHR23507">
    <property type="entry name" value="ZGC:174356"/>
    <property type="match status" value="1"/>
</dbReference>
<feature type="domain" description="Peptidase A2" evidence="6">
    <location>
        <begin position="484"/>
        <end position="501"/>
    </location>
</feature>
<name>Q16TG3_AEDAE</name>
<feature type="transmembrane region" description="Helical" evidence="5">
    <location>
        <begin position="215"/>
        <end position="234"/>
    </location>
</feature>
<organism evidence="7 8">
    <name type="scientific">Aedes aegypti</name>
    <name type="common">Yellowfever mosquito</name>
    <name type="synonym">Culex aegypti</name>
    <dbReference type="NCBI Taxonomy" id="7159"/>
    <lineage>
        <taxon>Eukaryota</taxon>
        <taxon>Metazoa</taxon>
        <taxon>Ecdysozoa</taxon>
        <taxon>Arthropoda</taxon>
        <taxon>Hexapoda</taxon>
        <taxon>Insecta</taxon>
        <taxon>Pterygota</taxon>
        <taxon>Neoptera</taxon>
        <taxon>Endopterygota</taxon>
        <taxon>Diptera</taxon>
        <taxon>Nematocera</taxon>
        <taxon>Culicoidea</taxon>
        <taxon>Culicidae</taxon>
        <taxon>Culicinae</taxon>
        <taxon>Aedini</taxon>
        <taxon>Aedes</taxon>
        <taxon>Stegomyia</taxon>
    </lineage>
</organism>
<feature type="transmembrane region" description="Helical" evidence="5">
    <location>
        <begin position="103"/>
        <end position="125"/>
    </location>
</feature>
<reference evidence="7" key="3">
    <citation type="submission" date="2012-09" db="EMBL/GenBank/DDBJ databases">
        <authorList>
            <consortium name="VectorBase"/>
        </authorList>
    </citation>
    <scope>NUCLEOTIDE SEQUENCE</scope>
    <source>
        <strain evidence="7">Liverpool</strain>
    </source>
</reference>
<proteinExistence type="predicted"/>
<dbReference type="PhylomeDB" id="Q16TG3"/>
<dbReference type="PANTHER" id="PTHR23507:SF1">
    <property type="entry name" value="FI18259P1-RELATED"/>
    <property type="match status" value="1"/>
</dbReference>
<dbReference type="PaxDb" id="7159-AAEL010255-PA"/>
<reference evidence="7" key="1">
    <citation type="submission" date="2005-10" db="EMBL/GenBank/DDBJ databases">
        <authorList>
            <person name="Loftus B.J."/>
            <person name="Nene V.M."/>
            <person name="Hannick L.I."/>
            <person name="Bidwell S."/>
            <person name="Haas B."/>
            <person name="Amedeo P."/>
            <person name="Orvis J."/>
            <person name="Wortman J.R."/>
            <person name="White O.R."/>
            <person name="Salzberg S."/>
            <person name="Shumway M."/>
            <person name="Koo H."/>
            <person name="Zhao Y."/>
            <person name="Holmes M."/>
            <person name="Miller J."/>
            <person name="Schatz M."/>
            <person name="Pop M."/>
            <person name="Pai G."/>
            <person name="Utterback T."/>
            <person name="Rogers Y.-H."/>
            <person name="Kravitz S."/>
            <person name="Fraser C.M."/>
        </authorList>
    </citation>
    <scope>NUCLEOTIDE SEQUENCE</scope>
    <source>
        <strain evidence="7">Liverpool</strain>
    </source>
</reference>
<dbReference type="HOGENOM" id="CLU_537730_0_0_1"/>
<evidence type="ECO:0000256" key="5">
    <source>
        <dbReference type="SAM" id="Phobius"/>
    </source>
</evidence>
<evidence type="ECO:0000313" key="7">
    <source>
        <dbReference type="EMBL" id="EAT37787.1"/>
    </source>
</evidence>
<dbReference type="PROSITE" id="PS50175">
    <property type="entry name" value="ASP_PROT_RETROV"/>
    <property type="match status" value="1"/>
</dbReference>
<feature type="transmembrane region" description="Helical" evidence="5">
    <location>
        <begin position="76"/>
        <end position="97"/>
    </location>
</feature>
<keyword evidence="4 5" id="KW-0472">Membrane</keyword>
<accession>Q16TG3</accession>
<evidence type="ECO:0000256" key="3">
    <source>
        <dbReference type="ARBA" id="ARBA00022989"/>
    </source>
</evidence>
<dbReference type="GO" id="GO:0022857">
    <property type="term" value="F:transmembrane transporter activity"/>
    <property type="evidence" value="ECO:0007669"/>
    <property type="project" value="TreeGrafter"/>
</dbReference>
<evidence type="ECO:0000259" key="6">
    <source>
        <dbReference type="PROSITE" id="PS50175"/>
    </source>
</evidence>
<feature type="transmembrane region" description="Helical" evidence="5">
    <location>
        <begin position="246"/>
        <end position="267"/>
    </location>
</feature>
<keyword evidence="2 5" id="KW-0812">Transmembrane</keyword>
<dbReference type="GO" id="GO:0004190">
    <property type="term" value="F:aspartic-type endopeptidase activity"/>
    <property type="evidence" value="ECO:0007669"/>
    <property type="project" value="InterPro"/>
</dbReference>
<dbReference type="GO" id="GO:0006508">
    <property type="term" value="P:proteolysis"/>
    <property type="evidence" value="ECO:0007669"/>
    <property type="project" value="InterPro"/>
</dbReference>
<dbReference type="Proteomes" id="UP000682892">
    <property type="component" value="Unassembled WGS sequence"/>
</dbReference>
<feature type="transmembrane region" description="Helical" evidence="5">
    <location>
        <begin position="175"/>
        <end position="195"/>
    </location>
</feature>
<evidence type="ECO:0000256" key="1">
    <source>
        <dbReference type="ARBA" id="ARBA00004141"/>
    </source>
</evidence>
<sequence>MFCLIPTVFDVSRTCNRGLCHLLIISAIFMREIPLEVTGILPQLINSFSGGTPLVVTGIYSYLTIVTTESERTFRFACAAVVIAIIPILASFFSGYIFKALGFINLCLLCMATNSIGLLYGLFVLKEPTKVEPGTDADATHKTGNEPNSSTPAMKLFDITLVTDCVKVLTKKRGFNVRTILILTLVVFFINFGAAGDLESALNIAILKFNWISNLGTWVAYDLMTTLLGTLLAMGVLSKRLGVSDFLICVFSVCFTLIAKPIMAYAASSVQPYLYYVATSIDVFEGSKIVAIRSIVSKLVEQNEIGEVVFETLNNQDYTITLATKEDDKLRAKYLEADTSLEEMLKIGRTYESVKHQVQEFRSTLPHPIVPAEELNVVDRKRVQKLCGRCAGNHGENNRCPARDSHCNLCRMPGHYARCCRRSRKPMKHFDRKFKKPRDKPIDFNRRLKFVREVDDVTNNVEVREVFHLSGKRRVNGAVGGVNICFVVDTGADEDVLSEEDEEDRKC</sequence>
<dbReference type="SUPFAM" id="SSF103473">
    <property type="entry name" value="MFS general substrate transporter"/>
    <property type="match status" value="1"/>
</dbReference>
<evidence type="ECO:0000313" key="8">
    <source>
        <dbReference type="Proteomes" id="UP000682892"/>
    </source>
</evidence>
<gene>
    <name evidence="7" type="ORF">AaeL_AAEL010255</name>
</gene>
<evidence type="ECO:0000256" key="2">
    <source>
        <dbReference type="ARBA" id="ARBA00022692"/>
    </source>
</evidence>
<keyword evidence="3 5" id="KW-1133">Transmembrane helix</keyword>
<dbReference type="InterPro" id="IPR001995">
    <property type="entry name" value="Peptidase_A2_cat"/>
</dbReference>
<dbReference type="Gene3D" id="1.20.1250.20">
    <property type="entry name" value="MFS general substrate transporter like domains"/>
    <property type="match status" value="1"/>
</dbReference>
<evidence type="ECO:0000256" key="4">
    <source>
        <dbReference type="ARBA" id="ARBA00023136"/>
    </source>
</evidence>
<feature type="transmembrane region" description="Helical" evidence="5">
    <location>
        <begin position="44"/>
        <end position="64"/>
    </location>
</feature>
<dbReference type="EMBL" id="CH477650">
    <property type="protein sequence ID" value="EAT37787.1"/>
    <property type="molecule type" value="Genomic_DNA"/>
</dbReference>
<dbReference type="GO" id="GO:0016020">
    <property type="term" value="C:membrane"/>
    <property type="evidence" value="ECO:0007669"/>
    <property type="project" value="UniProtKB-SubCell"/>
</dbReference>